<dbReference type="PANTHER" id="PTHR46825:SF15">
    <property type="entry name" value="BETA-LACTAMASE-RELATED DOMAIN-CONTAINING PROTEIN"/>
    <property type="match status" value="1"/>
</dbReference>
<dbReference type="InterPro" id="IPR001466">
    <property type="entry name" value="Beta-lactam-related"/>
</dbReference>
<dbReference type="Pfam" id="PF11954">
    <property type="entry name" value="DUF3471"/>
    <property type="match status" value="1"/>
</dbReference>
<dbReference type="Pfam" id="PF00144">
    <property type="entry name" value="Beta-lactamase"/>
    <property type="match status" value="1"/>
</dbReference>
<feature type="domain" description="Peptidase S12 Pab87-related C-terminal" evidence="3">
    <location>
        <begin position="410"/>
        <end position="498"/>
    </location>
</feature>
<accession>A0A5M9WP93</accession>
<protein>
    <submittedName>
        <fullName evidence="4">Serine hydrolase</fullName>
    </submittedName>
</protein>
<dbReference type="EMBL" id="RIAS01000002">
    <property type="protein sequence ID" value="KAA8783427.1"/>
    <property type="molecule type" value="Genomic_DNA"/>
</dbReference>
<dbReference type="Proteomes" id="UP000323664">
    <property type="component" value="Unassembled WGS sequence"/>
</dbReference>
<comment type="caution">
    <text evidence="4">The sequence shown here is derived from an EMBL/GenBank/DDBJ whole genome shotgun (WGS) entry which is preliminary data.</text>
</comment>
<dbReference type="AlphaFoldDB" id="A0A5M9WP93"/>
<proteinExistence type="predicted"/>
<feature type="domain" description="Beta-lactamase-related" evidence="2">
    <location>
        <begin position="26"/>
        <end position="349"/>
    </location>
</feature>
<dbReference type="RefSeq" id="WP_123063284.1">
    <property type="nucleotide sequence ID" value="NZ_RIAS01000002.1"/>
</dbReference>
<evidence type="ECO:0000256" key="1">
    <source>
        <dbReference type="SAM" id="MobiDB-lite"/>
    </source>
</evidence>
<keyword evidence="4" id="KW-0378">Hydrolase</keyword>
<dbReference type="GO" id="GO:0016787">
    <property type="term" value="F:hydrolase activity"/>
    <property type="evidence" value="ECO:0007669"/>
    <property type="project" value="UniProtKB-KW"/>
</dbReference>
<dbReference type="Gene3D" id="2.40.128.600">
    <property type="match status" value="1"/>
</dbReference>
<dbReference type="OrthoDB" id="9803467at2"/>
<reference evidence="4 5" key="1">
    <citation type="journal article" date="2019" name="J. Ind. Microbiol. Biotechnol.">
        <title>Paenibacillus amylolyticus 27C64 has a diverse set of carbohydrate-active enzymes and complete pectin deconstruction system.</title>
        <authorList>
            <person name="Keggi C."/>
            <person name="Doran-Peterson J."/>
        </authorList>
    </citation>
    <scope>NUCLEOTIDE SEQUENCE [LARGE SCALE GENOMIC DNA]</scope>
    <source>
        <strain evidence="4 5">27C64</strain>
    </source>
</reference>
<evidence type="ECO:0000259" key="2">
    <source>
        <dbReference type="Pfam" id="PF00144"/>
    </source>
</evidence>
<dbReference type="SUPFAM" id="SSF56601">
    <property type="entry name" value="beta-lactamase/transpeptidase-like"/>
    <property type="match status" value="1"/>
</dbReference>
<evidence type="ECO:0000313" key="4">
    <source>
        <dbReference type="EMBL" id="KAA8783427.1"/>
    </source>
</evidence>
<feature type="region of interest" description="Disordered" evidence="1">
    <location>
        <begin position="386"/>
        <end position="408"/>
    </location>
</feature>
<organism evidence="4 5">
    <name type="scientific">Paenibacillus amylolyticus</name>
    <dbReference type="NCBI Taxonomy" id="1451"/>
    <lineage>
        <taxon>Bacteria</taxon>
        <taxon>Bacillati</taxon>
        <taxon>Bacillota</taxon>
        <taxon>Bacilli</taxon>
        <taxon>Bacillales</taxon>
        <taxon>Paenibacillaceae</taxon>
        <taxon>Paenibacillus</taxon>
    </lineage>
</organism>
<dbReference type="InterPro" id="IPR021860">
    <property type="entry name" value="Peptidase_S12_Pab87-rel_C"/>
</dbReference>
<dbReference type="InterPro" id="IPR050491">
    <property type="entry name" value="AmpC-like"/>
</dbReference>
<dbReference type="PANTHER" id="PTHR46825">
    <property type="entry name" value="D-ALANYL-D-ALANINE-CARBOXYPEPTIDASE/ENDOPEPTIDASE AMPH"/>
    <property type="match status" value="1"/>
</dbReference>
<gene>
    <name evidence="4" type="ORF">EC604_06140</name>
</gene>
<evidence type="ECO:0000313" key="5">
    <source>
        <dbReference type="Proteomes" id="UP000323664"/>
    </source>
</evidence>
<evidence type="ECO:0000259" key="3">
    <source>
        <dbReference type="Pfam" id="PF11954"/>
    </source>
</evidence>
<name>A0A5M9WP93_PAEAM</name>
<dbReference type="InterPro" id="IPR012338">
    <property type="entry name" value="Beta-lactam/transpept-like"/>
</dbReference>
<dbReference type="Gene3D" id="3.40.710.10">
    <property type="entry name" value="DD-peptidase/beta-lactamase superfamily"/>
    <property type="match status" value="1"/>
</dbReference>
<sequence length="506" mass="56769">MTNSNSTSTSTITATASLQSKLQGLDEFITSQLEQWNGVGTAVAIVHKDQVVWNKGYGYRDLEAGLEVTPDTLFAIGSSTKSFTAAAAAQLVDEGLLDWDVPVKTYLPEFKMCDSVATERLTIRDMLCHRSGLPRHEMVWYNSPRSREELVFNLRHLEPNQDFRNKWQYQNIVYMAAGYLIGHLKGTSWEQVVQETLFNPLEMNASLFSVEKMQQQSNYAFPYTNQGEQKVRIPFRSVNAIGPSGSINSNLTDMTAWLQFQVQQGIWKGKTLVSKEQMTEMHSPQMACESPFLSKELPISAYGLGWIIEPYRGHSMIHHGGAIDGFASQVALLPDEEIGIVVLSNTNGSVIPYTVAFYIMDRLLGLEPTDWTSTFLGLMGQGEHAEVEEHVDQQQQKDQHEESPSVQHLDRPVSVYTGVYNHPGYGDLLVHETDDGLQTRLNDIDMPLQYVGKDCFSVSLAHFGWNLDCTFKVNEEQVASSVSVPFVLEPNANPIVFTRLPESEKK</sequence>